<keyword evidence="1" id="KW-1185">Reference proteome</keyword>
<name>A0A915KBK6_ROMCU</name>
<dbReference type="WBParaSite" id="nRc.2.0.1.t35299-RA">
    <property type="protein sequence ID" value="nRc.2.0.1.t35299-RA"/>
    <property type="gene ID" value="nRc.2.0.1.g35299"/>
</dbReference>
<evidence type="ECO:0000313" key="2">
    <source>
        <dbReference type="WBParaSite" id="nRc.2.0.1.t35299-RA"/>
    </source>
</evidence>
<reference evidence="2" key="1">
    <citation type="submission" date="2022-11" db="UniProtKB">
        <authorList>
            <consortium name="WormBaseParasite"/>
        </authorList>
    </citation>
    <scope>IDENTIFICATION</scope>
</reference>
<protein>
    <submittedName>
        <fullName evidence="2">Uncharacterized protein</fullName>
    </submittedName>
</protein>
<dbReference type="AlphaFoldDB" id="A0A915KBK6"/>
<organism evidence="1 2">
    <name type="scientific">Romanomermis culicivorax</name>
    <name type="common">Nematode worm</name>
    <dbReference type="NCBI Taxonomy" id="13658"/>
    <lineage>
        <taxon>Eukaryota</taxon>
        <taxon>Metazoa</taxon>
        <taxon>Ecdysozoa</taxon>
        <taxon>Nematoda</taxon>
        <taxon>Enoplea</taxon>
        <taxon>Dorylaimia</taxon>
        <taxon>Mermithida</taxon>
        <taxon>Mermithoidea</taxon>
        <taxon>Mermithidae</taxon>
        <taxon>Romanomermis</taxon>
    </lineage>
</organism>
<evidence type="ECO:0000313" key="1">
    <source>
        <dbReference type="Proteomes" id="UP000887565"/>
    </source>
</evidence>
<proteinExistence type="predicted"/>
<accession>A0A915KBK6</accession>
<dbReference type="Proteomes" id="UP000887565">
    <property type="component" value="Unplaced"/>
</dbReference>
<sequence length="168" mass="19076">VEQLLLKEAQLKNTKPELIFTHLLSATSILLSPDTRLKILADDMEYDVIPNIYLLSVCRSGGGKSQAYSNFFGNPLKEIEQSKRLPQLVFQDFTSSSLMRAIKDAGQCLIWASDEFGAGLTHALNPKDKEWRGFRAMLNSFYSGTGMTLQRSEWPFKLLSYIYNTTKR</sequence>